<dbReference type="PANTHER" id="PTHR47751">
    <property type="entry name" value="SUPERFAMILY HYDROLASE, PUTATIVE (AFU_ORTHOLOGUE AFUA_2G16580)-RELATED"/>
    <property type="match status" value="1"/>
</dbReference>
<evidence type="ECO:0000313" key="3">
    <source>
        <dbReference type="Proteomes" id="UP000247485"/>
    </source>
</evidence>
<dbReference type="EMBL" id="QJJG01000008">
    <property type="protein sequence ID" value="PXW44965.1"/>
    <property type="molecule type" value="Genomic_DNA"/>
</dbReference>
<dbReference type="InterPro" id="IPR029058">
    <property type="entry name" value="AB_hydrolase_fold"/>
</dbReference>
<organism evidence="2 3">
    <name type="scientific">Klebsiella oxytoca</name>
    <dbReference type="NCBI Taxonomy" id="571"/>
    <lineage>
        <taxon>Bacteria</taxon>
        <taxon>Pseudomonadati</taxon>
        <taxon>Pseudomonadota</taxon>
        <taxon>Gammaproteobacteria</taxon>
        <taxon>Enterobacterales</taxon>
        <taxon>Enterobacteriaceae</taxon>
        <taxon>Klebsiella/Raoultella group</taxon>
        <taxon>Klebsiella</taxon>
    </lineage>
</organism>
<gene>
    <name evidence="2" type="ORF">DET57_108229</name>
</gene>
<protein>
    <recommendedName>
        <fullName evidence="1">Dienelactone hydrolase domain-containing protein</fullName>
    </recommendedName>
</protein>
<dbReference type="AlphaFoldDB" id="A0A318FPB4"/>
<reference evidence="2 3" key="1">
    <citation type="submission" date="2018-05" db="EMBL/GenBank/DDBJ databases">
        <title>Freshwater and sediment microbial communities from various areas in North America, analyzing microbe dynamics in response to fracking.</title>
        <authorList>
            <person name="Lamendella R."/>
        </authorList>
    </citation>
    <scope>NUCLEOTIDE SEQUENCE [LARGE SCALE GENOMIC DNA]</scope>
    <source>
        <strain evidence="2 3">67</strain>
    </source>
</reference>
<sequence length="330" mass="36528">MHAADYKQNPFTLVYDGAITENVKGKVNIHPVKYDLHGIQIAANVYTPANYDPAKKYPAVVVAHPNGGVKEQVAGLYAQRLAEHGYITITADAAYQGASGGMPRSVDKPANRIEDIHGMADYLSQYPGVDTARIGLLGICGGGGYSLKAAQTDKRFKALATLSMFDSGLVRRNGYQDSQISTIQERLKLATDARIKEVTTGEVSYSGDANLTDEQIGKLPFDLYRQGYEYYWKTHAHPNSTFRYTTSSLLDLMRFDAQSNMDLINQPLLMMAGTKADSLYMTESAFKKATGTPNKELFLIDGATHIETYWVPRYVDQAMSKLDNFFESNI</sequence>
<dbReference type="PANTHER" id="PTHR47751:SF1">
    <property type="entry name" value="SUPERFAMILY HYDROLASE, PUTATIVE (AFU_ORTHOLOGUE AFUA_2G16580)-RELATED"/>
    <property type="match status" value="1"/>
</dbReference>
<evidence type="ECO:0000313" key="2">
    <source>
        <dbReference type="EMBL" id="PXW44965.1"/>
    </source>
</evidence>
<evidence type="ECO:0000259" key="1">
    <source>
        <dbReference type="Pfam" id="PF01738"/>
    </source>
</evidence>
<dbReference type="SUPFAM" id="SSF53474">
    <property type="entry name" value="alpha/beta-Hydrolases"/>
    <property type="match status" value="1"/>
</dbReference>
<dbReference type="InterPro" id="IPR002925">
    <property type="entry name" value="Dienelactn_hydro"/>
</dbReference>
<feature type="domain" description="Dienelactone hydrolase" evidence="1">
    <location>
        <begin position="42"/>
        <end position="160"/>
    </location>
</feature>
<dbReference type="Gene3D" id="3.40.50.1820">
    <property type="entry name" value="alpha/beta hydrolase"/>
    <property type="match status" value="1"/>
</dbReference>
<dbReference type="Proteomes" id="UP000247485">
    <property type="component" value="Unassembled WGS sequence"/>
</dbReference>
<dbReference type="Gene3D" id="1.10.10.800">
    <property type="match status" value="1"/>
</dbReference>
<dbReference type="Pfam" id="PF01738">
    <property type="entry name" value="DLH"/>
    <property type="match status" value="1"/>
</dbReference>
<name>A0A318FPB4_KLEOX</name>
<dbReference type="InterPro" id="IPR051411">
    <property type="entry name" value="Polyketide_trans_af380"/>
</dbReference>
<dbReference type="GO" id="GO:0016787">
    <property type="term" value="F:hydrolase activity"/>
    <property type="evidence" value="ECO:0007669"/>
    <property type="project" value="InterPro"/>
</dbReference>
<comment type="caution">
    <text evidence="2">The sequence shown here is derived from an EMBL/GenBank/DDBJ whole genome shotgun (WGS) entry which is preliminary data.</text>
</comment>
<accession>A0A318FPB4</accession>
<proteinExistence type="predicted"/>